<dbReference type="CDD" id="cd18501">
    <property type="entry name" value="BACK_ANKFY1_Rank5"/>
    <property type="match status" value="1"/>
</dbReference>
<dbReference type="InterPro" id="IPR011333">
    <property type="entry name" value="SKP1/BTB/POZ_sf"/>
</dbReference>
<organism evidence="1">
    <name type="scientific">Cyprideis torosa</name>
    <dbReference type="NCBI Taxonomy" id="163714"/>
    <lineage>
        <taxon>Eukaryota</taxon>
        <taxon>Metazoa</taxon>
        <taxon>Ecdysozoa</taxon>
        <taxon>Arthropoda</taxon>
        <taxon>Crustacea</taxon>
        <taxon>Oligostraca</taxon>
        <taxon>Ostracoda</taxon>
        <taxon>Podocopa</taxon>
        <taxon>Podocopida</taxon>
        <taxon>Cytherocopina</taxon>
        <taxon>Cytheroidea</taxon>
        <taxon>Cytherideidae</taxon>
        <taxon>Cyprideis</taxon>
    </lineage>
</organism>
<proteinExistence type="predicted"/>
<dbReference type="SUPFAM" id="SSF54695">
    <property type="entry name" value="POZ domain"/>
    <property type="match status" value="1"/>
</dbReference>
<dbReference type="AlphaFoldDB" id="A0A7R8ZR24"/>
<protein>
    <submittedName>
        <fullName evidence="1">Uncharacterized protein</fullName>
    </submittedName>
</protein>
<name>A0A7R8ZR24_9CRUS</name>
<dbReference type="PROSITE" id="PS50097">
    <property type="entry name" value="BTB"/>
    <property type="match status" value="1"/>
</dbReference>
<dbReference type="Gene3D" id="3.30.710.10">
    <property type="entry name" value="Potassium Channel Kv1.1, Chain A"/>
    <property type="match status" value="1"/>
</dbReference>
<dbReference type="PANTHER" id="PTHR24413">
    <property type="entry name" value="SPECKLE-TYPE POZ PROTEIN"/>
    <property type="match status" value="1"/>
</dbReference>
<dbReference type="InterPro" id="IPR049763">
    <property type="entry name" value="ANKFY1_BACK"/>
</dbReference>
<accession>A0A7R8ZR24</accession>
<dbReference type="SMART" id="SM00225">
    <property type="entry name" value="BTB"/>
    <property type="match status" value="1"/>
</dbReference>
<dbReference type="EMBL" id="OB661536">
    <property type="protein sequence ID" value="CAD7228434.1"/>
    <property type="molecule type" value="Genomic_DNA"/>
</dbReference>
<sequence>MSRQFGSTIAERACKSHVELGGVVMMAAALHTAGAARPATAGLKLSFETTSISDIEKNDNDGSYTYENWFAIRDYIPEAEKLQQHLSLLREEHIKLQNRLFDLENQLALATASMTGSSSPSSTEDSFPKKLLKVVADLHLSPRYRHTARRGSGGLPREDGVSGKKGCMPPPAPCPATDGTAALVSSREQLLSPPDFFCFSNTRLEGRTHIEELSSAPFAPASLALLAPAAVANDVSIVVSQSCSWPAHRFVLAARSSFWTIEDLQPELDWRDVPESVADVLLRWIYTSDISMDQDEEMLLGLITAANKFKVLDLVARCEDRLISLVSMASCIRFYTTADEIGTERLKNHCAKLISTHWDGFTAEDFQPMSARLLYGMIRERSQFPLHAAIQLKREDVVFLFLIERSQEKSITAGQLRRKAS</sequence>
<dbReference type="OrthoDB" id="6381623at2759"/>
<gene>
    <name evidence="1" type="ORF">CTOB1V02_LOCUS6317</name>
</gene>
<evidence type="ECO:0000313" key="1">
    <source>
        <dbReference type="EMBL" id="CAD7228434.1"/>
    </source>
</evidence>
<dbReference type="InterPro" id="IPR000210">
    <property type="entry name" value="BTB/POZ_dom"/>
</dbReference>
<reference evidence="1" key="1">
    <citation type="submission" date="2020-11" db="EMBL/GenBank/DDBJ databases">
        <authorList>
            <person name="Tran Van P."/>
        </authorList>
    </citation>
    <scope>NUCLEOTIDE SEQUENCE</scope>
</reference>
<dbReference type="Pfam" id="PF00651">
    <property type="entry name" value="BTB"/>
    <property type="match status" value="1"/>
</dbReference>